<dbReference type="RefSeq" id="WP_344570204.1">
    <property type="nucleotide sequence ID" value="NZ_BAAARJ010000025.1"/>
</dbReference>
<evidence type="ECO:0000256" key="1">
    <source>
        <dbReference type="SAM" id="MobiDB-lite"/>
    </source>
</evidence>
<gene>
    <name evidence="3" type="ORF">GCM10009863_60110</name>
</gene>
<dbReference type="Proteomes" id="UP001501447">
    <property type="component" value="Unassembled WGS sequence"/>
</dbReference>
<reference evidence="4" key="1">
    <citation type="journal article" date="2019" name="Int. J. Syst. Evol. Microbiol.">
        <title>The Global Catalogue of Microorganisms (GCM) 10K type strain sequencing project: providing services to taxonomists for standard genome sequencing and annotation.</title>
        <authorList>
            <consortium name="The Broad Institute Genomics Platform"/>
            <consortium name="The Broad Institute Genome Sequencing Center for Infectious Disease"/>
            <person name="Wu L."/>
            <person name="Ma J."/>
        </authorList>
    </citation>
    <scope>NUCLEOTIDE SEQUENCE [LARGE SCALE GENOMIC DNA]</scope>
    <source>
        <strain evidence="4">JCM 16373</strain>
    </source>
</reference>
<feature type="domain" description="DUF397" evidence="2">
    <location>
        <begin position="13"/>
        <end position="66"/>
    </location>
</feature>
<sequence>MTEHIKDASTLSGWRKSSRSNSNSGSCVEVIDSHATGVPVRDSKAPNGPALVIPATGWSLFVTALKVGEFSV</sequence>
<comment type="caution">
    <text evidence="3">The sequence shown here is derived from an EMBL/GenBank/DDBJ whole genome shotgun (WGS) entry which is preliminary data.</text>
</comment>
<protein>
    <recommendedName>
        <fullName evidence="2">DUF397 domain-containing protein</fullName>
    </recommendedName>
</protein>
<accession>A0ABP6DAM9</accession>
<evidence type="ECO:0000259" key="2">
    <source>
        <dbReference type="Pfam" id="PF04149"/>
    </source>
</evidence>
<name>A0ABP6DAM9_9ACTN</name>
<dbReference type="Pfam" id="PF04149">
    <property type="entry name" value="DUF397"/>
    <property type="match status" value="1"/>
</dbReference>
<keyword evidence="4" id="KW-1185">Reference proteome</keyword>
<feature type="region of interest" description="Disordered" evidence="1">
    <location>
        <begin position="1"/>
        <end position="27"/>
    </location>
</feature>
<dbReference type="InterPro" id="IPR007278">
    <property type="entry name" value="DUF397"/>
</dbReference>
<organism evidence="3 4">
    <name type="scientific">Streptomyces axinellae</name>
    <dbReference type="NCBI Taxonomy" id="552788"/>
    <lineage>
        <taxon>Bacteria</taxon>
        <taxon>Bacillati</taxon>
        <taxon>Actinomycetota</taxon>
        <taxon>Actinomycetes</taxon>
        <taxon>Kitasatosporales</taxon>
        <taxon>Streptomycetaceae</taxon>
        <taxon>Streptomyces</taxon>
    </lineage>
</organism>
<dbReference type="EMBL" id="BAAARJ010000025">
    <property type="protein sequence ID" value="GAA2635632.1"/>
    <property type="molecule type" value="Genomic_DNA"/>
</dbReference>
<evidence type="ECO:0000313" key="4">
    <source>
        <dbReference type="Proteomes" id="UP001501447"/>
    </source>
</evidence>
<feature type="compositionally biased region" description="Low complexity" evidence="1">
    <location>
        <begin position="12"/>
        <end position="26"/>
    </location>
</feature>
<evidence type="ECO:0000313" key="3">
    <source>
        <dbReference type="EMBL" id="GAA2635632.1"/>
    </source>
</evidence>
<proteinExistence type="predicted"/>